<dbReference type="STRING" id="937775.Metlim_2461"/>
<feature type="transmembrane region" description="Helical" evidence="1">
    <location>
        <begin position="176"/>
        <end position="197"/>
    </location>
</feature>
<gene>
    <name evidence="2" type="ORF">Metlim_2461</name>
</gene>
<dbReference type="AlphaFoldDB" id="H1Z394"/>
<feature type="transmembrane region" description="Helical" evidence="1">
    <location>
        <begin position="132"/>
        <end position="155"/>
    </location>
</feature>
<proteinExistence type="predicted"/>
<dbReference type="InParanoid" id="H1Z394"/>
<dbReference type="Proteomes" id="UP000005741">
    <property type="component" value="Chromosome"/>
</dbReference>
<dbReference type="OrthoDB" id="109916at2157"/>
<dbReference type="EMBL" id="CM001436">
    <property type="protein sequence ID" value="EHQ36509.1"/>
    <property type="molecule type" value="Genomic_DNA"/>
</dbReference>
<reference evidence="2 3" key="1">
    <citation type="submission" date="2011-10" db="EMBL/GenBank/DDBJ databases">
        <title>The Improved High-Quality Draft genome of Methanoplanus limicola DSM 2279.</title>
        <authorList>
            <consortium name="US DOE Joint Genome Institute (JGI-PGF)"/>
            <person name="Lucas S."/>
            <person name="Copeland A."/>
            <person name="Lapidus A."/>
            <person name="Glavina del Rio T."/>
            <person name="Dalin E."/>
            <person name="Tice H."/>
            <person name="Bruce D."/>
            <person name="Goodwin L."/>
            <person name="Pitluck S."/>
            <person name="Peters L."/>
            <person name="Mikhailova N."/>
            <person name="Lu M."/>
            <person name="Kyrpides N."/>
            <person name="Mavromatis K."/>
            <person name="Ivanova N."/>
            <person name="Markowitz V."/>
            <person name="Cheng J.-F."/>
            <person name="Hugenholtz P."/>
            <person name="Woyke T."/>
            <person name="Wu D."/>
            <person name="Wirth R."/>
            <person name="Brambilla E.-M."/>
            <person name="Klenk H.-P."/>
            <person name="Eisen J.A."/>
        </authorList>
    </citation>
    <scope>NUCLEOTIDE SEQUENCE [LARGE SCALE GENOMIC DNA]</scope>
    <source>
        <strain evidence="2 3">DSM 2279</strain>
    </source>
</reference>
<feature type="transmembrane region" description="Helical" evidence="1">
    <location>
        <begin position="98"/>
        <end position="120"/>
    </location>
</feature>
<sequence length="556" mass="61723">MADSDSSNGSGLFIKSVKISVKCGFIGTVVILISYFAIMYFYGSHQMYALMTGAFWQIVSLVVFVQFLAGFFSGILISERFKRSGTNDALKVRYYGAFGGFFTGFFILALPLAISSLRFFNSLIQFGTLISAFLNFFPFVISGATAGLIGSFYAGRSVSLGRVNSGYIRRSSVYSVLLILLIIFVPVFFGLVSAHLYEPEVIRYGEYDDYDLSLILISSDGDSISKIGLLNTTYDRAVPVVEMKNGTFAIFGHDYRERGDINYLAFSGRDGITSDKIPILRSPHPISCGTEIFGTGFAVSDEAKNIFIIGYDGSLILHTSVPEDLKRSGNRVEMVYPGDDKLFLRWGKYCAFMDFNGNFSDIKSYGESGYSERLYRMNTGGILTSSGGGYYMSVTDDDSGRLKVLWLDDSLNFVKEEFVGSSHASAVQEYTGKNGDDMVLIDDIIRYDDRPVSEFDRYFRFYNTNSGEYNDVFVDFSSSQEVFEDKFLGYDIFTAGDITSVGLSGLYMKSCSFDGEYYDGKCHEGETLIPGNFGGLKIMQTADGDYLCVFTTEGMV</sequence>
<feature type="transmembrane region" description="Helical" evidence="1">
    <location>
        <begin position="21"/>
        <end position="42"/>
    </location>
</feature>
<name>H1Z394_9EURY</name>
<evidence type="ECO:0000256" key="1">
    <source>
        <dbReference type="SAM" id="Phobius"/>
    </source>
</evidence>
<keyword evidence="3" id="KW-1185">Reference proteome</keyword>
<evidence type="ECO:0000313" key="3">
    <source>
        <dbReference type="Proteomes" id="UP000005741"/>
    </source>
</evidence>
<organism evidence="2 3">
    <name type="scientific">Methanoplanus limicola DSM 2279</name>
    <dbReference type="NCBI Taxonomy" id="937775"/>
    <lineage>
        <taxon>Archaea</taxon>
        <taxon>Methanobacteriati</taxon>
        <taxon>Methanobacteriota</taxon>
        <taxon>Stenosarchaea group</taxon>
        <taxon>Methanomicrobia</taxon>
        <taxon>Methanomicrobiales</taxon>
        <taxon>Methanomicrobiaceae</taxon>
        <taxon>Methanoplanus</taxon>
    </lineage>
</organism>
<keyword evidence="1" id="KW-0812">Transmembrane</keyword>
<feature type="transmembrane region" description="Helical" evidence="1">
    <location>
        <begin position="54"/>
        <end position="77"/>
    </location>
</feature>
<protein>
    <submittedName>
        <fullName evidence="2">Uncharacterized protein</fullName>
    </submittedName>
</protein>
<dbReference type="HOGENOM" id="CLU_486289_0_0_2"/>
<dbReference type="RefSeq" id="WP_004078857.1">
    <property type="nucleotide sequence ID" value="NZ_CM001436.1"/>
</dbReference>
<keyword evidence="1" id="KW-0472">Membrane</keyword>
<evidence type="ECO:0000313" key="2">
    <source>
        <dbReference type="EMBL" id="EHQ36509.1"/>
    </source>
</evidence>
<accession>H1Z394</accession>
<keyword evidence="1" id="KW-1133">Transmembrane helix</keyword>